<dbReference type="EMBL" id="JANPWB010000009">
    <property type="protein sequence ID" value="KAJ1148095.1"/>
    <property type="molecule type" value="Genomic_DNA"/>
</dbReference>
<feature type="region of interest" description="Disordered" evidence="1">
    <location>
        <begin position="101"/>
        <end position="276"/>
    </location>
</feature>
<feature type="compositionally biased region" description="Basic and acidic residues" evidence="1">
    <location>
        <begin position="101"/>
        <end position="116"/>
    </location>
</feature>
<protein>
    <submittedName>
        <fullName evidence="2">Uncharacterized protein</fullName>
    </submittedName>
</protein>
<comment type="caution">
    <text evidence="2">The sequence shown here is derived from an EMBL/GenBank/DDBJ whole genome shotgun (WGS) entry which is preliminary data.</text>
</comment>
<evidence type="ECO:0000313" key="2">
    <source>
        <dbReference type="EMBL" id="KAJ1148095.1"/>
    </source>
</evidence>
<dbReference type="AlphaFoldDB" id="A0AAV7R7J5"/>
<evidence type="ECO:0000256" key="1">
    <source>
        <dbReference type="SAM" id="MobiDB-lite"/>
    </source>
</evidence>
<name>A0AAV7R7J5_PLEWA</name>
<reference evidence="2" key="1">
    <citation type="journal article" date="2022" name="bioRxiv">
        <title>Sequencing and chromosome-scale assembly of the giantPleurodeles waltlgenome.</title>
        <authorList>
            <person name="Brown T."/>
            <person name="Elewa A."/>
            <person name="Iarovenko S."/>
            <person name="Subramanian E."/>
            <person name="Araus A.J."/>
            <person name="Petzold A."/>
            <person name="Susuki M."/>
            <person name="Suzuki K.-i.T."/>
            <person name="Hayashi T."/>
            <person name="Toyoda A."/>
            <person name="Oliveira C."/>
            <person name="Osipova E."/>
            <person name="Leigh N.D."/>
            <person name="Simon A."/>
            <person name="Yun M.H."/>
        </authorList>
    </citation>
    <scope>NUCLEOTIDE SEQUENCE</scope>
    <source>
        <strain evidence="2">20211129_DDA</strain>
        <tissue evidence="2">Liver</tissue>
    </source>
</reference>
<accession>A0AAV7R7J5</accession>
<dbReference type="Proteomes" id="UP001066276">
    <property type="component" value="Chromosome 5"/>
</dbReference>
<keyword evidence="3" id="KW-1185">Reference proteome</keyword>
<feature type="compositionally biased region" description="Basic and acidic residues" evidence="1">
    <location>
        <begin position="139"/>
        <end position="149"/>
    </location>
</feature>
<feature type="compositionally biased region" description="Polar residues" evidence="1">
    <location>
        <begin position="117"/>
        <end position="127"/>
    </location>
</feature>
<evidence type="ECO:0000313" key="3">
    <source>
        <dbReference type="Proteomes" id="UP001066276"/>
    </source>
</evidence>
<organism evidence="2 3">
    <name type="scientific">Pleurodeles waltl</name>
    <name type="common">Iberian ribbed newt</name>
    <dbReference type="NCBI Taxonomy" id="8319"/>
    <lineage>
        <taxon>Eukaryota</taxon>
        <taxon>Metazoa</taxon>
        <taxon>Chordata</taxon>
        <taxon>Craniata</taxon>
        <taxon>Vertebrata</taxon>
        <taxon>Euteleostomi</taxon>
        <taxon>Amphibia</taxon>
        <taxon>Batrachia</taxon>
        <taxon>Caudata</taxon>
        <taxon>Salamandroidea</taxon>
        <taxon>Salamandridae</taxon>
        <taxon>Pleurodelinae</taxon>
        <taxon>Pleurodeles</taxon>
    </lineage>
</organism>
<sequence>MELAVGCEPVTAHAELLVNGLVTSVGYINTYEYMIAPAWACSVGPVESSWPGTAELELAVGCEPVTAHAVLHVKGHVFSVCHVHRADQTSGRKTIHCIKQEDRAPDSPGEHSKRTEPQTPLVSTARGQSPRLPWCAQREGTDSYSERAETLTPLVRTVRGQSPRLRWSAQREGRAPDSAGAHSERAEPQTPLERTARGQSPRLRWSAQREGRAPDSAGAHSERAEPQTPLERTARGQSPRLRWSAQREGRAPDSAGAHSERAEPQTPLVSTARGQSPRLPWWAQREGTDSYSERAETLTPLVRTARGQSHRLPWCAQTPTVRGQRPRTTLVRTARGQSPRLPCERTEPQTPLERTARGQSPRLRWSAQREGRAPDSAGAHSERAEPQTPLVRAEVLWADQPPLLVRTGPSANKLATCNLVLKQRVPKSLLELWQLARVEIEPVPKEKFRNL</sequence>
<gene>
    <name evidence="2" type="ORF">NDU88_000936</name>
</gene>
<feature type="compositionally biased region" description="Polar residues" evidence="1">
    <location>
        <begin position="320"/>
        <end position="331"/>
    </location>
</feature>
<feature type="region of interest" description="Disordered" evidence="1">
    <location>
        <begin position="320"/>
        <end position="387"/>
    </location>
</feature>
<proteinExistence type="predicted"/>